<gene>
    <name evidence="3" type="ORF">IC235_04375</name>
</gene>
<evidence type="ECO:0008006" key="5">
    <source>
        <dbReference type="Google" id="ProtNLM"/>
    </source>
</evidence>
<feature type="domain" description="DUF11" evidence="1">
    <location>
        <begin position="1641"/>
        <end position="1743"/>
    </location>
</feature>
<proteinExistence type="predicted"/>
<keyword evidence="4" id="KW-1185">Reference proteome</keyword>
<dbReference type="EMBL" id="JACXAD010000004">
    <property type="protein sequence ID" value="MBD2767131.1"/>
    <property type="molecule type" value="Genomic_DNA"/>
</dbReference>
<dbReference type="Pfam" id="PF18962">
    <property type="entry name" value="Por_Secre_tail"/>
    <property type="match status" value="1"/>
</dbReference>
<feature type="domain" description="DUF11" evidence="1">
    <location>
        <begin position="1360"/>
        <end position="1484"/>
    </location>
</feature>
<feature type="domain" description="DUF11" evidence="1">
    <location>
        <begin position="1758"/>
        <end position="1898"/>
    </location>
</feature>
<dbReference type="Gene3D" id="2.60.120.260">
    <property type="entry name" value="Galactose-binding domain-like"/>
    <property type="match status" value="1"/>
</dbReference>
<sequence>MTSLRPALAQNVATTITPSSNPVAPGAALSFSVTYTNSGPGTANSYAQTLSLTAGLGTVSFPTRPTGVTATYNNTNGTVTFTGTPTSLAKNANQNLTVSIAAVPTTFTQVVASSTVSGTANNGATTTNSATSTVAVVTPVADVLTALTGPSTILQGQATGNFTATFTNSGPSTAASVTRTVTLPTGASVTAAQQTTITGNYPGTSFSTTGSGTSAVTTINFGTLASQVSGGTASFVFAFTAPLATGNVSIASNTSTSTSQNGATTNDAASLTVAVAPYADVFTSLSGPTTILQGQPTNNVMFTATFTNNGSGTATSVTRTVTLPPGASVTAAQQTTITGNYPGTSFSTTGSGASAVTTINFGTLASQASGGTASFVFAFTAPAATGNVSITSNTSTGTNQNGATANDVASLTVAVVPYADVYTTLTGPTTITGNVATGNFVVTFTNDGPSAADNVTRVVTLPPGATMTTAQVDASGGAYVAPASNTDSGTLTFSSLATLASKASSSFTFAFVPLNGNSSPAITTATIGTTTTQNSTTNDVAKVSSTVRFSPVPENVYNADVLSTNGPTPISALKATDQDGTIASYIIVTVPPTVQGVILYNSSTTGSGGSYRVATAGLSLTPAQATTLTFDPSNNYAGYMSFTYQAVDNQGNVSTTSNDGWNIVDGAAVFLIPVADGGVTANNDSNVVPINTATTGNVLLNDTSPESASMTVTTTGSITTANGTYTYNSGNLTTANGRVSMASNGVYTYTPNTGYLGLDRFDYQVCSSDGTTTTCNTATVFIRVYNPSTACSSSSGTNLLVNPDFNSGNTGFSTDYEFTSEADGLYPEGFYAVDVDGLFYHGAFQCLGRASATNPNDKFMIVNGAATVQRVYAQTVAVQPNRYYTFSCYVNNLISPGNDLGKPEIGFVINGESTSTTTIIEESPDRWVRVSDIWFSGSNTTATFEIRNRSTVATGNDFGIDDVYFGTCNLPPVANSDLTSTPLNTAVVFNILANDTDADGSIAANTVDLDPSTPGTNETTRIIAGVGTFTVTTAGSVTFTPATGFTGTASLTYTVRDNENALSNPGTISITVGPPPVDLATAITASASTINAGAAETLTIVASNNSTSNTATNVVQTVQLPAGLTNVTFGIPTVGLGAALVLGSTSSYNSTTGLVTFPTIASQAAGTTGNVSYTVSFNAPSDGAFSATANVNSTSNNDIDPTNNTASAAITVTPRFDLATTLSGPTTVVAGNQVTYNLTSANYGPSIAPGVVQTVTGLPTGLTAVYVSNNGTYNSGNGTVTFPTVSSFASGLSVTNVISFAAPASGTVITPVATLTPNTTGTGDTNPLNNTASLNGVVTTGTLSTPTTTAMANMQVSALTTSASSVAPGTTVTVNVTYTNAGPSTATGVMYQLALQPGFTVATLQVGGQTGVLLAGIITYPNGASYNTNTGIISFSSTGTTLNSASTQSYSLTFTAPNAGQVLVAASVRSTTSDPVSADNLATTIVNVLPSADVATSINGPATTQAGQAVTYTVTMANTGLNDAQNMLLTVELPASLVGSTLMLNGSAGTVSRSAVAFTNGAAYNINSGLLTLPVIASAAPGSSSGNAITFVAPVGLASFTATAVVSTATPETNMTNNTAAVTTVVTPSVDVRALVSGPTSAVLYSPVTYAVTTVNDGPSPVASVVPTLQLPANLNNVVLPTGASYSSSTGLVTFATISNLANGSAITNSVSFTMPDVAQLTGLAVSMVSGSAVDRNVDNNRAIIATSPLPPTDLMADLSVALTSSVASVNAGSAVTFTMTVDNGPITTSDQASGVRPVLALPAGLSVNGVQIGSMSGTYNSSTGLVTFAGGATYNVNTGMVIFPPVTLANSSAATYAPLVYTVTVSTPNASTLVATASVSSANTDLVAANNQATAKVTVVPQADLTTAISGPSSVPATASTVTYAVSTMNIGTSPAAASTTTVTLPAGASNIVAPAGSTISGTTVTLPAVSQQQPGSSGSVTQIISFTAPVGTPGSTFQVTATASTSTAESNTLNNGSSSTATRAYQLPVAQNVVNSISAPDGNTAATALPISPLQSTDTDGPITSYQLTSIPLTSQGVLYYSNAGTYTAITAANVGALNLTPTQAASLRFDPAGSYVGNVMFTYTATYAPGNVVSNSALYTLPVGLDNNSVYTATPNKGGANQYQNTDVLAYVIDPNGAAYNSDGLVYNTSGTTSTIKAANSITGLVNTPNSVVPAPSGSGPAASGLYPANLSNALPAGVALDATTGLIYVSDRTQLLRYASVQYFQVNVVTTDMYGGTNLVTARFSIGAYPLPVELTVFEAKAVKNVDAALAWSTASEKNNDHFEVERSLNGVDFVRMGEVKGQGSRSTPTEYALTDAGIGAKVSGPVYYRLKQVDTDGVSSYSPVRTVAFTGLTPAISLFPNPATTEATLDLKQLPAGHYQLSVLEATGRVVLSTTLEAGLTHALDLRPLAAGTYTVRVRSLNGAQVINLSKRLVKE</sequence>
<evidence type="ECO:0000259" key="2">
    <source>
        <dbReference type="Pfam" id="PF18962"/>
    </source>
</evidence>
<dbReference type="Pfam" id="PF17963">
    <property type="entry name" value="Big_9"/>
    <property type="match status" value="2"/>
</dbReference>
<feature type="domain" description="DUF11" evidence="1">
    <location>
        <begin position="1501"/>
        <end position="1623"/>
    </location>
</feature>
<reference evidence="3" key="1">
    <citation type="submission" date="2020-09" db="EMBL/GenBank/DDBJ databases">
        <authorList>
            <person name="Kim M.K."/>
        </authorList>
    </citation>
    <scope>NUCLEOTIDE SEQUENCE</scope>
    <source>
        <strain evidence="3">BT664</strain>
    </source>
</reference>
<name>A0A927BAZ6_9BACT</name>
<dbReference type="Pfam" id="PF01345">
    <property type="entry name" value="DUF11"/>
    <property type="match status" value="6"/>
</dbReference>
<feature type="domain" description="DUF11" evidence="1">
    <location>
        <begin position="1078"/>
        <end position="1210"/>
    </location>
</feature>
<comment type="caution">
    <text evidence="3">The sequence shown here is derived from an EMBL/GenBank/DDBJ whole genome shotgun (WGS) entry which is preliminary data.</text>
</comment>
<dbReference type="InterPro" id="IPR026444">
    <property type="entry name" value="Secre_tail"/>
</dbReference>
<dbReference type="InterPro" id="IPR013783">
    <property type="entry name" value="Ig-like_fold"/>
</dbReference>
<dbReference type="InterPro" id="IPR001434">
    <property type="entry name" value="OmcB-like_DUF11"/>
</dbReference>
<evidence type="ECO:0000259" key="1">
    <source>
        <dbReference type="Pfam" id="PF01345"/>
    </source>
</evidence>
<evidence type="ECO:0000313" key="4">
    <source>
        <dbReference type="Proteomes" id="UP000612233"/>
    </source>
</evidence>
<organism evidence="3 4">
    <name type="scientific">Hymenobacter montanus</name>
    <dbReference type="NCBI Taxonomy" id="2771359"/>
    <lineage>
        <taxon>Bacteria</taxon>
        <taxon>Pseudomonadati</taxon>
        <taxon>Bacteroidota</taxon>
        <taxon>Cytophagia</taxon>
        <taxon>Cytophagales</taxon>
        <taxon>Hymenobacteraceae</taxon>
        <taxon>Hymenobacter</taxon>
    </lineage>
</organism>
<dbReference type="Proteomes" id="UP000612233">
    <property type="component" value="Unassembled WGS sequence"/>
</dbReference>
<evidence type="ECO:0000313" key="3">
    <source>
        <dbReference type="EMBL" id="MBD2767131.1"/>
    </source>
</evidence>
<dbReference type="Gene3D" id="2.60.40.2810">
    <property type="match status" value="1"/>
</dbReference>
<dbReference type="RefSeq" id="WP_191003968.1">
    <property type="nucleotide sequence ID" value="NZ_JACXAD010000004.1"/>
</dbReference>
<dbReference type="Gene3D" id="2.60.40.10">
    <property type="entry name" value="Immunoglobulins"/>
    <property type="match status" value="2"/>
</dbReference>
<dbReference type="NCBIfam" id="TIGR01451">
    <property type="entry name" value="B_ant_repeat"/>
    <property type="match status" value="1"/>
</dbReference>
<protein>
    <recommendedName>
        <fullName evidence="5">Tandem-95 repeat protein</fullName>
    </recommendedName>
</protein>
<dbReference type="InterPro" id="IPR047589">
    <property type="entry name" value="DUF11_rpt"/>
</dbReference>
<feature type="domain" description="DUF11" evidence="1">
    <location>
        <begin position="1224"/>
        <end position="1334"/>
    </location>
</feature>
<accession>A0A927BAZ6</accession>
<feature type="domain" description="Secretion system C-terminal sorting" evidence="2">
    <location>
        <begin position="2403"/>
        <end position="2469"/>
    </location>
</feature>